<feature type="transmembrane region" description="Helical" evidence="6">
    <location>
        <begin position="147"/>
        <end position="166"/>
    </location>
</feature>
<keyword evidence="5 6" id="KW-0472">Membrane</keyword>
<dbReference type="Pfam" id="PF01098">
    <property type="entry name" value="FTSW_RODA_SPOVE"/>
    <property type="match status" value="1"/>
</dbReference>
<feature type="transmembrane region" description="Helical" evidence="6">
    <location>
        <begin position="195"/>
        <end position="215"/>
    </location>
</feature>
<dbReference type="InterPro" id="IPR001182">
    <property type="entry name" value="FtsW/RodA"/>
</dbReference>
<comment type="subcellular location">
    <subcellularLocation>
        <location evidence="1">Membrane</location>
        <topology evidence="1">Multi-pass membrane protein</topology>
    </subcellularLocation>
</comment>
<name>A0A7Z0PDZ3_9FUSO</name>
<feature type="transmembrane region" description="Helical" evidence="6">
    <location>
        <begin position="270"/>
        <end position="291"/>
    </location>
</feature>
<dbReference type="GO" id="GO:0051301">
    <property type="term" value="P:cell division"/>
    <property type="evidence" value="ECO:0007669"/>
    <property type="project" value="InterPro"/>
</dbReference>
<feature type="transmembrane region" description="Helical" evidence="6">
    <location>
        <begin position="82"/>
        <end position="99"/>
    </location>
</feature>
<dbReference type="RefSeq" id="WP_180135417.1">
    <property type="nucleotide sequence ID" value="NZ_JABMKT010000004.1"/>
</dbReference>
<feature type="transmembrane region" description="Helical" evidence="6">
    <location>
        <begin position="172"/>
        <end position="190"/>
    </location>
</feature>
<proteinExistence type="predicted"/>
<evidence type="ECO:0000256" key="4">
    <source>
        <dbReference type="ARBA" id="ARBA00022989"/>
    </source>
</evidence>
<evidence type="ECO:0000313" key="8">
    <source>
        <dbReference type="Proteomes" id="UP000526184"/>
    </source>
</evidence>
<feature type="transmembrane region" description="Helical" evidence="6">
    <location>
        <begin position="56"/>
        <end position="75"/>
    </location>
</feature>
<keyword evidence="2 6" id="KW-0812">Transmembrane</keyword>
<dbReference type="Proteomes" id="UP000526184">
    <property type="component" value="Unassembled WGS sequence"/>
</dbReference>
<feature type="transmembrane region" description="Helical" evidence="6">
    <location>
        <begin position="111"/>
        <end position="135"/>
    </location>
</feature>
<evidence type="ECO:0000256" key="3">
    <source>
        <dbReference type="ARBA" id="ARBA00022960"/>
    </source>
</evidence>
<dbReference type="GO" id="GO:0015648">
    <property type="term" value="F:lipid-linked peptidoglycan transporter activity"/>
    <property type="evidence" value="ECO:0007669"/>
    <property type="project" value="TreeGrafter"/>
</dbReference>
<evidence type="ECO:0000256" key="6">
    <source>
        <dbReference type="SAM" id="Phobius"/>
    </source>
</evidence>
<protein>
    <submittedName>
        <fullName evidence="7">FtsW/RodA/SpoVE family cell cycle protein</fullName>
    </submittedName>
</protein>
<keyword evidence="4 6" id="KW-1133">Transmembrane helix</keyword>
<sequence length="372" mass="41937">MRDFFNTKSKKQLITTIVTLVIILTVIGIFNLMSLSSPESLHNTLGISHVSIIRKHLAFLALSIIACVTISTFLNTNLINKYTLYLMIFTILGLLYTTFFGKNVNGARRWIAIGPLTIQFSEFAKLFLVLILAYMIERAYYIRKERLNIYLFAGVYTLTCAVIILASRSFSATVQFMLIFFCMYWFSSVISYKKILWSAFGISILGFLAIFAKSYRASRLNFSNDHVIYAVKSISNGGLFGSGYGNGIARNFYLPEVQTDYIFAGFVDEWGFIGAIVLIIIFFLLIYFIFYSSKFAKSVYDKMIIYGVGFLISNQVILHLGINVNLLPSTGVTLPFISSGGSSLLTVFMGLGLVLRILMEMNENLEEGIIYE</sequence>
<feature type="transmembrane region" description="Helical" evidence="6">
    <location>
        <begin position="303"/>
        <end position="322"/>
    </location>
</feature>
<gene>
    <name evidence="7" type="ORF">HP397_01525</name>
</gene>
<reference evidence="7 8" key="1">
    <citation type="submission" date="2020-05" db="EMBL/GenBank/DDBJ databases">
        <title>Streptobacillus felis strain LHL191014123.</title>
        <authorList>
            <person name="Fawzy A."/>
            <person name="Rau J."/>
            <person name="Risse K."/>
            <person name="Schauerte N."/>
            <person name="Geiger C."/>
            <person name="Blom J."/>
            <person name="Imirzalioglu C."/>
            <person name="Falgenhauer J."/>
            <person name="Bach A."/>
            <person name="Herden C."/>
            <person name="Eisenberg T."/>
        </authorList>
    </citation>
    <scope>NUCLEOTIDE SEQUENCE [LARGE SCALE GENOMIC DNA]</scope>
    <source>
        <strain evidence="7 8">LHL191014123</strain>
    </source>
</reference>
<dbReference type="GO" id="GO:0005886">
    <property type="term" value="C:plasma membrane"/>
    <property type="evidence" value="ECO:0007669"/>
    <property type="project" value="TreeGrafter"/>
</dbReference>
<evidence type="ECO:0000256" key="1">
    <source>
        <dbReference type="ARBA" id="ARBA00004141"/>
    </source>
</evidence>
<dbReference type="PANTHER" id="PTHR30474">
    <property type="entry name" value="CELL CYCLE PROTEIN"/>
    <property type="match status" value="1"/>
</dbReference>
<keyword evidence="3" id="KW-0133">Cell shape</keyword>
<organism evidence="7 8">
    <name type="scientific">Streptobacillus felis</name>
    <dbReference type="NCBI Taxonomy" id="1384509"/>
    <lineage>
        <taxon>Bacteria</taxon>
        <taxon>Fusobacteriati</taxon>
        <taxon>Fusobacteriota</taxon>
        <taxon>Fusobacteriia</taxon>
        <taxon>Fusobacteriales</taxon>
        <taxon>Leptotrichiaceae</taxon>
        <taxon>Streptobacillus</taxon>
    </lineage>
</organism>
<evidence type="ECO:0000256" key="5">
    <source>
        <dbReference type="ARBA" id="ARBA00023136"/>
    </source>
</evidence>
<evidence type="ECO:0000313" key="7">
    <source>
        <dbReference type="EMBL" id="NYV27508.1"/>
    </source>
</evidence>
<dbReference type="EMBL" id="JABMKT010000004">
    <property type="protein sequence ID" value="NYV27508.1"/>
    <property type="molecule type" value="Genomic_DNA"/>
</dbReference>
<dbReference type="AlphaFoldDB" id="A0A7Z0PDZ3"/>
<dbReference type="GO" id="GO:0008360">
    <property type="term" value="P:regulation of cell shape"/>
    <property type="evidence" value="ECO:0007669"/>
    <property type="project" value="UniProtKB-KW"/>
</dbReference>
<comment type="caution">
    <text evidence="7">The sequence shown here is derived from an EMBL/GenBank/DDBJ whole genome shotgun (WGS) entry which is preliminary data.</text>
</comment>
<feature type="transmembrane region" description="Helical" evidence="6">
    <location>
        <begin position="334"/>
        <end position="355"/>
    </location>
</feature>
<feature type="transmembrane region" description="Helical" evidence="6">
    <location>
        <begin position="12"/>
        <end position="36"/>
    </location>
</feature>
<evidence type="ECO:0000256" key="2">
    <source>
        <dbReference type="ARBA" id="ARBA00022692"/>
    </source>
</evidence>
<dbReference type="GO" id="GO:0032153">
    <property type="term" value="C:cell division site"/>
    <property type="evidence" value="ECO:0007669"/>
    <property type="project" value="TreeGrafter"/>
</dbReference>
<keyword evidence="8" id="KW-1185">Reference proteome</keyword>
<accession>A0A7Z0PDZ3</accession>